<dbReference type="Gene3D" id="3.40.50.300">
    <property type="entry name" value="P-loop containing nucleotide triphosphate hydrolases"/>
    <property type="match status" value="1"/>
</dbReference>
<dbReference type="FunFam" id="3.40.50.300:FF:000042">
    <property type="entry name" value="Maltose/maltodextrin ABC transporter, ATP-binding protein"/>
    <property type="match status" value="1"/>
</dbReference>
<dbReference type="SUPFAM" id="SSF50331">
    <property type="entry name" value="MOP-like"/>
    <property type="match status" value="1"/>
</dbReference>
<reference evidence="8" key="1">
    <citation type="journal article" date="2020" name="bioRxiv">
        <title>A rank-normalized archaeal taxonomy based on genome phylogeny resolves widespread incomplete and uneven classifications.</title>
        <authorList>
            <person name="Rinke C."/>
            <person name="Chuvochina M."/>
            <person name="Mussig A.J."/>
            <person name="Chaumeil P.-A."/>
            <person name="Waite D.W."/>
            <person name="Whitman W.B."/>
            <person name="Parks D.H."/>
            <person name="Hugenholtz P."/>
        </authorList>
    </citation>
    <scope>NUCLEOTIDE SEQUENCE</scope>
    <source>
        <strain evidence="8">UBA8839</strain>
    </source>
</reference>
<gene>
    <name evidence="8" type="ORF">HA333_09570</name>
</gene>
<dbReference type="PANTHER" id="PTHR43875:SF15">
    <property type="entry name" value="TREHALOSE IMPORT ATP-BINDING PROTEIN SUGC"/>
    <property type="match status" value="1"/>
</dbReference>
<dbReference type="InterPro" id="IPR003593">
    <property type="entry name" value="AAA+_ATPase"/>
</dbReference>
<dbReference type="PROSITE" id="PS00211">
    <property type="entry name" value="ABC_TRANSPORTER_1"/>
    <property type="match status" value="1"/>
</dbReference>
<protein>
    <submittedName>
        <fullName evidence="8">ABC transporter ATP-binding protein</fullName>
    </submittedName>
</protein>
<evidence type="ECO:0000256" key="2">
    <source>
        <dbReference type="ARBA" id="ARBA00022475"/>
    </source>
</evidence>
<dbReference type="InterPro" id="IPR027417">
    <property type="entry name" value="P-loop_NTPase"/>
</dbReference>
<dbReference type="Proteomes" id="UP000651120">
    <property type="component" value="Unassembled WGS sequence"/>
</dbReference>
<dbReference type="RefSeq" id="WP_011007875.1">
    <property type="nucleotide sequence ID" value="NZ_DUJP01000032.1"/>
</dbReference>
<keyword evidence="2" id="KW-1003">Cell membrane</keyword>
<name>A0A832T1V0_9CREN</name>
<evidence type="ECO:0000256" key="5">
    <source>
        <dbReference type="ARBA" id="ARBA00022967"/>
    </source>
</evidence>
<dbReference type="CDD" id="cd03301">
    <property type="entry name" value="ABC_MalK_N"/>
    <property type="match status" value="1"/>
</dbReference>
<accession>A0A832T1V0</accession>
<dbReference type="GO" id="GO:0055052">
    <property type="term" value="C:ATP-binding cassette (ABC) transporter complex, substrate-binding subunit-containing"/>
    <property type="evidence" value="ECO:0007669"/>
    <property type="project" value="TreeGrafter"/>
</dbReference>
<evidence type="ECO:0000259" key="7">
    <source>
        <dbReference type="PROSITE" id="PS50893"/>
    </source>
</evidence>
<organism evidence="8 9">
    <name type="scientific">Pyrobaculum aerophilum</name>
    <dbReference type="NCBI Taxonomy" id="13773"/>
    <lineage>
        <taxon>Archaea</taxon>
        <taxon>Thermoproteota</taxon>
        <taxon>Thermoprotei</taxon>
        <taxon>Thermoproteales</taxon>
        <taxon>Thermoproteaceae</taxon>
        <taxon>Pyrobaculum</taxon>
    </lineage>
</organism>
<feature type="domain" description="ABC transporter" evidence="7">
    <location>
        <begin position="4"/>
        <end position="238"/>
    </location>
</feature>
<dbReference type="InterPro" id="IPR003439">
    <property type="entry name" value="ABC_transporter-like_ATP-bd"/>
</dbReference>
<dbReference type="OMA" id="RCHLFKE"/>
<dbReference type="GO" id="GO:0140359">
    <property type="term" value="F:ABC-type transporter activity"/>
    <property type="evidence" value="ECO:0007669"/>
    <property type="project" value="InterPro"/>
</dbReference>
<keyword evidence="4 8" id="KW-0067">ATP-binding</keyword>
<dbReference type="PANTHER" id="PTHR43875">
    <property type="entry name" value="MALTODEXTRIN IMPORT ATP-BINDING PROTEIN MSMX"/>
    <property type="match status" value="1"/>
</dbReference>
<evidence type="ECO:0000256" key="6">
    <source>
        <dbReference type="ARBA" id="ARBA00023136"/>
    </source>
</evidence>
<dbReference type="InterPro" id="IPR047641">
    <property type="entry name" value="ABC_transpr_MalK/UgpC-like"/>
</dbReference>
<dbReference type="SUPFAM" id="SSF52540">
    <property type="entry name" value="P-loop containing nucleoside triphosphate hydrolases"/>
    <property type="match status" value="1"/>
</dbReference>
<keyword evidence="6" id="KW-0472">Membrane</keyword>
<dbReference type="SMART" id="SM00382">
    <property type="entry name" value="AAA"/>
    <property type="match status" value="1"/>
</dbReference>
<dbReference type="EMBL" id="DUJP01000032">
    <property type="protein sequence ID" value="HII47662.1"/>
    <property type="molecule type" value="Genomic_DNA"/>
</dbReference>
<proteinExistence type="predicted"/>
<evidence type="ECO:0000256" key="1">
    <source>
        <dbReference type="ARBA" id="ARBA00022448"/>
    </source>
</evidence>
<evidence type="ECO:0000256" key="3">
    <source>
        <dbReference type="ARBA" id="ARBA00022741"/>
    </source>
</evidence>
<evidence type="ECO:0000313" key="9">
    <source>
        <dbReference type="Proteomes" id="UP000651120"/>
    </source>
</evidence>
<comment type="caution">
    <text evidence="8">The sequence shown here is derived from an EMBL/GenBank/DDBJ whole genome shotgun (WGS) entry which is preliminary data.</text>
</comment>
<keyword evidence="1" id="KW-0813">Transport</keyword>
<evidence type="ECO:0000256" key="4">
    <source>
        <dbReference type="ARBA" id="ARBA00022840"/>
    </source>
</evidence>
<dbReference type="GO" id="GO:0005524">
    <property type="term" value="F:ATP binding"/>
    <property type="evidence" value="ECO:0007669"/>
    <property type="project" value="UniProtKB-KW"/>
</dbReference>
<dbReference type="PROSITE" id="PS50893">
    <property type="entry name" value="ABC_TRANSPORTER_2"/>
    <property type="match status" value="1"/>
</dbReference>
<dbReference type="GO" id="GO:0008643">
    <property type="term" value="P:carbohydrate transport"/>
    <property type="evidence" value="ECO:0007669"/>
    <property type="project" value="InterPro"/>
</dbReference>
<dbReference type="InterPro" id="IPR015855">
    <property type="entry name" value="ABC_transpr_MalK-like"/>
</dbReference>
<dbReference type="InterPro" id="IPR012340">
    <property type="entry name" value="NA-bd_OB-fold"/>
</dbReference>
<keyword evidence="3" id="KW-0547">Nucleotide-binding</keyword>
<dbReference type="InterPro" id="IPR008995">
    <property type="entry name" value="Mo/tungstate-bd_C_term_dom"/>
</dbReference>
<dbReference type="GeneID" id="1465641"/>
<dbReference type="InterPro" id="IPR017871">
    <property type="entry name" value="ABC_transporter-like_CS"/>
</dbReference>
<sequence length="357" mass="40207">MTFVVLDRVTKRFGKVLAVDNVSLSIEKGEFVVLLGPSGCGKTTTLRMIAGLEIPTSGRIYIDGRDVTYLEPGERDVAMVFQDYAIYPHMTVFENIAFPLEIRRRKLRLTKRDIEEKVLQVAKMLQIDHLLDRKASQLSGGQQQRVALARALVREPKVWLMDEPLSNLDALIRLQVRAELKRLQKDLGITTIYVTHDQVEALTLADRIAVMNAGRVVQFGTPKEIYDAPTHVFVGTFVGNPPMNILKCKPAGDVLECPGFTIKNPGVKQTVFFGIRPEYIEWSDKEQPGYIKGLVYVVEPIGSEYLINVKIADVLLKIKTLREVSLKPGDSIYFKFDMKKAVLFDEETGNVVIRGIE</sequence>
<dbReference type="AlphaFoldDB" id="A0A832T1V0"/>
<dbReference type="Gene3D" id="2.40.50.140">
    <property type="entry name" value="Nucleic acid-binding proteins"/>
    <property type="match status" value="1"/>
</dbReference>
<evidence type="ECO:0000313" key="8">
    <source>
        <dbReference type="EMBL" id="HII47662.1"/>
    </source>
</evidence>
<keyword evidence="5" id="KW-1278">Translocase</keyword>
<dbReference type="Pfam" id="PF00005">
    <property type="entry name" value="ABC_tran"/>
    <property type="match status" value="1"/>
</dbReference>
<dbReference type="GO" id="GO:0016887">
    <property type="term" value="F:ATP hydrolysis activity"/>
    <property type="evidence" value="ECO:0007669"/>
    <property type="project" value="InterPro"/>
</dbReference>